<organism evidence="4 5">
    <name type="scientific">Powellomyces hirtus</name>
    <dbReference type="NCBI Taxonomy" id="109895"/>
    <lineage>
        <taxon>Eukaryota</taxon>
        <taxon>Fungi</taxon>
        <taxon>Fungi incertae sedis</taxon>
        <taxon>Chytridiomycota</taxon>
        <taxon>Chytridiomycota incertae sedis</taxon>
        <taxon>Chytridiomycetes</taxon>
        <taxon>Spizellomycetales</taxon>
        <taxon>Powellomycetaceae</taxon>
        <taxon>Powellomyces</taxon>
    </lineage>
</organism>
<gene>
    <name evidence="4" type="ORF">PhCBS80983_g02247</name>
</gene>
<dbReference type="Pfam" id="PF02114">
    <property type="entry name" value="Phosducin"/>
    <property type="match status" value="1"/>
</dbReference>
<evidence type="ECO:0000313" key="5">
    <source>
        <dbReference type="Proteomes" id="UP000318582"/>
    </source>
</evidence>
<dbReference type="InterPro" id="IPR036249">
    <property type="entry name" value="Thioredoxin-like_sf"/>
</dbReference>
<dbReference type="AlphaFoldDB" id="A0A507E9S4"/>
<dbReference type="CDD" id="cd02988">
    <property type="entry name" value="Phd_like_VIAF"/>
    <property type="match status" value="1"/>
</dbReference>
<dbReference type="PANTHER" id="PTHR45809:SF3">
    <property type="entry name" value="VIRAL IAP-ASSOCIATED FACTOR HOMOLOG"/>
    <property type="match status" value="1"/>
</dbReference>
<dbReference type="EMBL" id="QEAQ01000021">
    <property type="protein sequence ID" value="TPX59800.1"/>
    <property type="molecule type" value="Genomic_DNA"/>
</dbReference>
<dbReference type="SUPFAM" id="SSF52833">
    <property type="entry name" value="Thioredoxin-like"/>
    <property type="match status" value="1"/>
</dbReference>
<accession>A0A507E9S4</accession>
<name>A0A507E9S4_9FUNG</name>
<dbReference type="Proteomes" id="UP000318582">
    <property type="component" value="Unassembled WGS sequence"/>
</dbReference>
<dbReference type="GO" id="GO:0006457">
    <property type="term" value="P:protein folding"/>
    <property type="evidence" value="ECO:0007669"/>
    <property type="project" value="TreeGrafter"/>
</dbReference>
<evidence type="ECO:0000313" key="4">
    <source>
        <dbReference type="EMBL" id="TPX59800.1"/>
    </source>
</evidence>
<dbReference type="GO" id="GO:0005737">
    <property type="term" value="C:cytoplasm"/>
    <property type="evidence" value="ECO:0007669"/>
    <property type="project" value="TreeGrafter"/>
</dbReference>
<evidence type="ECO:0000259" key="3">
    <source>
        <dbReference type="Pfam" id="PF02114"/>
    </source>
</evidence>
<dbReference type="PANTHER" id="PTHR45809">
    <property type="entry name" value="VIRAL IAP-ASSOCIATED FACTOR HOMOLOG"/>
    <property type="match status" value="1"/>
</dbReference>
<evidence type="ECO:0000256" key="1">
    <source>
        <dbReference type="ARBA" id="ARBA00009686"/>
    </source>
</evidence>
<reference evidence="4 5" key="1">
    <citation type="journal article" date="2019" name="Sci. Rep.">
        <title>Comparative genomics of chytrid fungi reveal insights into the obligate biotrophic and pathogenic lifestyle of Synchytrium endobioticum.</title>
        <authorList>
            <person name="van de Vossenberg B.T.L.H."/>
            <person name="Warris S."/>
            <person name="Nguyen H.D.T."/>
            <person name="van Gent-Pelzer M.P.E."/>
            <person name="Joly D.L."/>
            <person name="van de Geest H.C."/>
            <person name="Bonants P.J.M."/>
            <person name="Smith D.S."/>
            <person name="Levesque C.A."/>
            <person name="van der Lee T.A.J."/>
        </authorList>
    </citation>
    <scope>NUCLEOTIDE SEQUENCE [LARGE SCALE GENOMIC DNA]</scope>
    <source>
        <strain evidence="4 5">CBS 809.83</strain>
    </source>
</reference>
<proteinExistence type="inferred from homology"/>
<sequence length="240" mass="27285">MAEDNEWNDALRAQGIIEPKEAEITEDQINEMMDKVISSKYGEKDIEDRTLDELDELEDEEDDRVLESYRRQRMAEIHAASRLEKYGTVTQISKPDYTVEVTEASANTWVVVHLFQNSVPACKLVNGILHRLAARYRATKFLKIVADQCIPNYPDRNTPTLLVYGNGDLKRNIIGIEQLGGNNTTVDHIEKMLKQIGAIEDSPLTAGRADRDSDDEEDKPRSGFNIRRAAKTDSDDDDWD</sequence>
<dbReference type="InterPro" id="IPR024253">
    <property type="entry name" value="Phosducin_thioredoxin-like_dom"/>
</dbReference>
<dbReference type="STRING" id="109895.A0A507E9S4"/>
<comment type="caution">
    <text evidence="4">The sequence shown here is derived from an EMBL/GenBank/DDBJ whole genome shotgun (WGS) entry which is preliminary data.</text>
</comment>
<evidence type="ECO:0000256" key="2">
    <source>
        <dbReference type="SAM" id="MobiDB-lite"/>
    </source>
</evidence>
<keyword evidence="5" id="KW-1185">Reference proteome</keyword>
<comment type="similarity">
    <text evidence="1">Belongs to the phosducin family.</text>
</comment>
<feature type="domain" description="Phosducin" evidence="3">
    <location>
        <begin position="49"/>
        <end position="200"/>
    </location>
</feature>
<feature type="region of interest" description="Disordered" evidence="2">
    <location>
        <begin position="201"/>
        <end position="240"/>
    </location>
</feature>
<protein>
    <recommendedName>
        <fullName evidence="3">Phosducin domain-containing protein</fullName>
    </recommendedName>
</protein>
<dbReference type="InterPro" id="IPR051498">
    <property type="entry name" value="Phosducin-like_chap/apop_reg"/>
</dbReference>
<dbReference type="Gene3D" id="3.40.30.10">
    <property type="entry name" value="Glutaredoxin"/>
    <property type="match status" value="1"/>
</dbReference>